<dbReference type="AlphaFoldDB" id="I4LVK6"/>
<proteinExistence type="predicted"/>
<dbReference type="EMBL" id="ADER01000020">
    <property type="protein sequence ID" value="EIK80996.1"/>
    <property type="molecule type" value="Genomic_DNA"/>
</dbReference>
<name>I4LVK6_GARVA</name>
<dbReference type="InterPro" id="IPR041223">
    <property type="entry name" value="ApeA_NTD"/>
</dbReference>
<protein>
    <recommendedName>
        <fullName evidence="1">ApeA N-terminal domain-containing protein</fullName>
    </recommendedName>
</protein>
<evidence type="ECO:0000313" key="2">
    <source>
        <dbReference type="EMBL" id="EIK80996.1"/>
    </source>
</evidence>
<evidence type="ECO:0000313" key="3">
    <source>
        <dbReference type="Proteomes" id="UP000004884"/>
    </source>
</evidence>
<dbReference type="PATRIC" id="fig|698956.3.peg.950"/>
<dbReference type="RefSeq" id="WP_004125143.1">
    <property type="nucleotide sequence ID" value="NZ_ADER01000020.1"/>
</dbReference>
<reference evidence="2 3" key="1">
    <citation type="journal article" date="2012" name="J. Bacteriol.">
        <title>Comparative Genomic Analyses of 17 Clinical Isolates of Gardnerella vaginalis Provide Evidence of Multiple Genetically Isolated Clades Consistent with Subspeciation into Genovars.</title>
        <authorList>
            <person name="Ahmed A."/>
            <person name="Earl J."/>
            <person name="Retchless A."/>
            <person name="Hillier S."/>
            <person name="Rabe L."/>
            <person name="Cherpes T."/>
            <person name="Powell E."/>
            <person name="Janto B."/>
            <person name="Eutsey R."/>
            <person name="Hiller N.L."/>
            <person name="Boissy R."/>
            <person name="Dahlgreen M."/>
            <person name="Hall B."/>
            <person name="Costerton J."/>
            <person name="Post J.C."/>
            <person name="Hu F."/>
            <person name="Ehrlich G."/>
        </authorList>
    </citation>
    <scope>NUCLEOTIDE SEQUENCE [LARGE SCALE GENOMIC DNA]</scope>
    <source>
        <strain evidence="2 3">1400E</strain>
    </source>
</reference>
<gene>
    <name evidence="2" type="ORF">CGSMWGv1400E_04865</name>
</gene>
<comment type="caution">
    <text evidence="2">The sequence shown here is derived from an EMBL/GenBank/DDBJ whole genome shotgun (WGS) entry which is preliminary data.</text>
</comment>
<organism evidence="2 3">
    <name type="scientific">Gardnerella vaginalis 1400E</name>
    <dbReference type="NCBI Taxonomy" id="698956"/>
    <lineage>
        <taxon>Bacteria</taxon>
        <taxon>Bacillati</taxon>
        <taxon>Actinomycetota</taxon>
        <taxon>Actinomycetes</taxon>
        <taxon>Bifidobacteriales</taxon>
        <taxon>Bifidobacteriaceae</taxon>
        <taxon>Gardnerella</taxon>
    </lineage>
</organism>
<dbReference type="Proteomes" id="UP000004884">
    <property type="component" value="Unassembled WGS sequence"/>
</dbReference>
<evidence type="ECO:0000259" key="1">
    <source>
        <dbReference type="Pfam" id="PF18862"/>
    </source>
</evidence>
<feature type="domain" description="ApeA N-terminal" evidence="1">
    <location>
        <begin position="75"/>
        <end position="299"/>
    </location>
</feature>
<sequence>MEDKSLDLTKPVLGFLKTENNDSSETVVMLHDNGMKFELSVLFKELTGQIYRWFLRGRVTHIKTDAGDEVINSLPVPNILQVLSPSKTYTLVGCRDTGSPKNKMNQIRIGTITCDYIIVDSDEKQFEKITNLRTSCSNLYDWFVSGGISVNKLSDDGESIKIDIKKSSSKELCKINSMQNESNKSPISLSFAIDQQVRKISKNGSIVSFTEEAFIETHSEAELNWEKHISIHNWILNLISISKLERCEFSKMEVGVENNNTCNDSTIKWFTVLHHLNAGTQNIYEKHNKQFLFDFDDINTCGIEKWFELLQRYGRAMGIISDIAKEQNNLSVESVNIILGVALEDIGWEIIKSTGREDRMKKRKGETIEELRCFSCALDTIKEELGKYFPIDSKDFDWVKDMNDIYRKNKHADANENMEKTPKDYEKMYRINICSMNIIRLWIGKQLGADLPTMLKRLNLYIFKYNETSI</sequence>
<accession>I4LVK6</accession>
<dbReference type="Pfam" id="PF18862">
    <property type="entry name" value="ApeA_NTD1"/>
    <property type="match status" value="1"/>
</dbReference>